<feature type="domain" description="Insecticide toxin TcdB middle/C-terminal" evidence="5">
    <location>
        <begin position="902"/>
        <end position="1046"/>
    </location>
</feature>
<sequence length="2600" mass="287764">MGNQFYAASGTGSRAPSIQLPKGGGAIRGIGEKFAANPVTGTGSMSVPIATSPGRSGFGPQLALSYDSGAGNGPFGFGWSLSLPSITRKTDQGLPRYHDAVESDVFILSGAEDLVPVLVQNAPGEWERENLPPRTVNGSSYRIDRYRPRIEGLFARIERWTNTADITDVFWRSISSDNITTWYGKTADSRLADQSRIFSWLICQSHDDKGNVIVYGYKSEDSARIFEDASGNPIAKAHEGNRTDASRTAQRYLKRIRYGNRSPYFPSLNDAGPPDGSDAWHFEVAFDYGDHDANTPTPDDPGAWPARKDPFSSYRAGFEVRTYRTCQRVLMFHHFPAEAGVGRDCLVRSMDFAYSDEVDPTDVRNPVHTFLRSVTQTSYRRDNGGYDQRSLPPIEYEYTEPTVRETVEEVDPQSVENLPVGLDGTAYRWTDLHGEGIPGILTEQADAWFYKRNLSSIPAKLPDGSEAVKARLAPLETVLLKPSMALSDGAELMDLAGDGRPDVVVTTGPIPGLYEHDDANGWQSFRPFTSHPNRDFSDPNLKFVDLDGDGRADVLITEDDAFVWHASLAENGFGPARRVAQALDEEKGPRIVFADGTQSIYLADLSSDGLTDIVRIRNGEVCYWPNLGYGHFGAKVTMDNAPWFDHPDQFDHKRIRLADIDGSGTADIIYLHRDGVRLYFNQSGNSWSQPYPLKAFPRVDDLANIVPTDLLGNGTACLVWSSPLPGEAGRPMRYVNLMGGRKPHLLVKAINNLGAETRIDYAPSTQFYLQDKRDGKPWITRLPFPVHVVERVETIDQVSHNRFVTRYAYHHGYFDGVEREFRGFGMVEQWDTEQFAALAGGDNIAAASHVPPIHTKTWFHTGVDQVFDYLGEYFREPGLTDAEARDLLLPDTVLPAGLTREACRALKGSMLRQEVYADDAGPEQPQRSRTPYTVTEQNFTVRALQPRGANRRAVFFTHAREVISYHYERDAADPRIQHALTLEVDDYGNVLKQAAIGYGRRTQVRTIEARLVPNPGLTGLPATDQAKQTTPLLTYTENRVSNAIDSPDTHRNPLPCEALTFELTGYPATGPAGRYQASDLVEPDRLRHKFTAPEVAYEDTATGDQRRRPIEWLRILYRSDDLAGLLPFGEVQPLALPGESYRLALTPGLLARVFQRQPTEPLLPEPAAVLSGQGGYLQSQTLKADGRFPASDPDDHWWIPSGRSFHSTDPANELAQARQHFFRPRRYRDPFGQDTLVDFDVYDLLTVETRDPLGNRVTVAANDYRVLQPRLVSDPNRNRTEIVFDTLGLVAGTALMGKPLPALVEGDTVNGLGTDLTPVELDRFFAAADPLASTALLQDATTRVIYDLDRFRRTRQANPDDPTKWRPAWSATLARETHVSAPLPPQGLKIQLSFSYSDGFGREIQKKIQAEPGPLDASPRWVGNGWTIFNNKGKPVRQYEPFFSATHDFEFGVTVGVSPVLFYDPAGRVIATLHPNHTYEKVLFDPWQQTSYDVNDTCVVGDPRTDPDIGGYVTEYFRTQPSTWQSWHAQRIGGELGPDERNAALRAEAHADTPTTGHFDALGRPFLTVARNRVVCPGHDLDGSQDSFATRVELDIEGNQREVRDSLGRVIMRYAYDMLGNPLHQLSMEAGARWMVNDVAGKPIRAWDSRGHNFTTTYDELRRPTEQTVRGTTAASDPRTLNRDVLVDKIEYGEGQANAEALNLRTRIYRHFDSAGVATNARLDTNGDPTETYDFKGNLLYGTRCLVSDYTAIPDWRLNPELDDESFESGTRYDALNRPIQSIAPHSDTAPKRNVIQPVFNEANLLERVDVWLERAAEPTALLDPGSEAPSPVGVAGIGYNAKGQRLHIAYKNGAGTSYSYDPLTFRLTQLLTRRDDPGLQNLRYTYDPAGNITHIQDDAQQTIYFRNQRVEPSNDYVYDAVYRLIQATGREHLGQLASGERKPPTAPDGFNAFPARLDHPGDGNAMGAYTERYVYDAVGNFLQMRHRGSDPAHPGWTRTYDYLEPSLIPGPLPTTSNRLSRTNLSPLQIEPYQHDDHGNLVRMPHLGGGQPGPNMHWDYKDQLRQTDLAGGAACYVYDASGQRVRKVWEKAPGLTEERIYLGGFEIFRKHDGAMAAHTPTLERETLHVADGRQRIALVETRTLDPRANDPGPRQLIRYQFGNHLGSAGLELDDQAQIISYEEYTPYGSTTYQAVRSQTETPKRYRYTGKERDEETGLAYYGARYCSPWLGRWTSCDPVRGASQLYAFVRNNPIRLVDPDGNEDKPPSQDGFLAKAGRFGVGIVKGEYKAAKEFVLGSAEAVGTIMRPPPEKTVLPIAEVRPEAAQEHAQELISDAKAKGLVALGVVAGPFQLAAKAGENLADSVSAAKRGDAGGAGEKLGEGVVNAGLAIGSAIALAKGVRGVLPEGRAPTGGAPKGGAKPGAMSGGPEFRTQPMSPVEQSRAAAQAESVARRLGIPQEQVGIKGRGPSGTVGGEYPDLRGRGFNPQGKTMGSNELGEGVNLDAALYENVENWPELNRTKSFDVRAQAILTHEYLEFSLGDVPIEQRHAQAVRIGRAIGDPAQAHLIPESVRPIVEKLSPQAIELLHTMPEEPLRQQHR</sequence>
<evidence type="ECO:0000256" key="2">
    <source>
        <dbReference type="ARBA" id="ARBA00022525"/>
    </source>
</evidence>
<dbReference type="EMBL" id="BLAD01000093">
    <property type="protein sequence ID" value="GES05084.1"/>
    <property type="molecule type" value="Genomic_DNA"/>
</dbReference>
<dbReference type="Pfam" id="PF12256">
    <property type="entry name" value="TcdB_toxin_midN"/>
    <property type="match status" value="1"/>
</dbReference>
<dbReference type="PANTHER" id="PTHR32305">
    <property type="match status" value="1"/>
</dbReference>
<dbReference type="InterPro" id="IPR022044">
    <property type="entry name" value="TcdB_toxin_mid/C"/>
</dbReference>
<dbReference type="SUPFAM" id="SSF69318">
    <property type="entry name" value="Integrin alpha N-terminal domain"/>
    <property type="match status" value="1"/>
</dbReference>
<proteinExistence type="predicted"/>
<dbReference type="InterPro" id="IPR028994">
    <property type="entry name" value="Integrin_alpha_N"/>
</dbReference>
<evidence type="ECO:0000259" key="5">
    <source>
        <dbReference type="Pfam" id="PF12255"/>
    </source>
</evidence>
<protein>
    <recommendedName>
        <fullName evidence="9">Toxin</fullName>
    </recommendedName>
</protein>
<dbReference type="Proteomes" id="UP000334990">
    <property type="component" value="Unassembled WGS sequence"/>
</dbReference>
<keyword evidence="3" id="KW-0843">Virulence</keyword>
<dbReference type="InterPro" id="IPR022045">
    <property type="entry name" value="TcdB_toxin_mid/N"/>
</dbReference>
<organism evidence="7 8">
    <name type="scientific">Acrocarpospora corrugata</name>
    <dbReference type="NCBI Taxonomy" id="35763"/>
    <lineage>
        <taxon>Bacteria</taxon>
        <taxon>Bacillati</taxon>
        <taxon>Actinomycetota</taxon>
        <taxon>Actinomycetes</taxon>
        <taxon>Streptosporangiales</taxon>
        <taxon>Streptosporangiaceae</taxon>
        <taxon>Acrocarpospora</taxon>
    </lineage>
</organism>
<feature type="compositionally biased region" description="Gly residues" evidence="4">
    <location>
        <begin position="2465"/>
        <end position="2474"/>
    </location>
</feature>
<comment type="subcellular location">
    <subcellularLocation>
        <location evidence="1">Secreted</location>
    </subcellularLocation>
</comment>
<dbReference type="GO" id="GO:0005576">
    <property type="term" value="C:extracellular region"/>
    <property type="evidence" value="ECO:0007669"/>
    <property type="project" value="UniProtKB-SubCell"/>
</dbReference>
<dbReference type="InterPro" id="IPR050708">
    <property type="entry name" value="T6SS_VgrG/RHS"/>
</dbReference>
<reference evidence="7 8" key="1">
    <citation type="submission" date="2019-10" db="EMBL/GenBank/DDBJ databases">
        <title>Whole genome shotgun sequence of Acrocarpospora corrugata NBRC 13972.</title>
        <authorList>
            <person name="Ichikawa N."/>
            <person name="Kimura A."/>
            <person name="Kitahashi Y."/>
            <person name="Komaki H."/>
            <person name="Oguchi A."/>
        </authorList>
    </citation>
    <scope>NUCLEOTIDE SEQUENCE [LARGE SCALE GENOMIC DNA]</scope>
    <source>
        <strain evidence="7 8">NBRC 13972</strain>
    </source>
</reference>
<evidence type="ECO:0000256" key="1">
    <source>
        <dbReference type="ARBA" id="ARBA00004613"/>
    </source>
</evidence>
<keyword evidence="2" id="KW-0964">Secreted</keyword>
<evidence type="ECO:0000256" key="3">
    <source>
        <dbReference type="ARBA" id="ARBA00023026"/>
    </source>
</evidence>
<accession>A0A5M3W8A7</accession>
<name>A0A5M3W8A7_9ACTN</name>
<feature type="region of interest" description="Disordered" evidence="4">
    <location>
        <begin position="2408"/>
        <end position="2428"/>
    </location>
</feature>
<dbReference type="InterPro" id="IPR022385">
    <property type="entry name" value="Rhs_assc_core"/>
</dbReference>
<comment type="caution">
    <text evidence="7">The sequence shown here is derived from an EMBL/GenBank/DDBJ whole genome shotgun (WGS) entry which is preliminary data.</text>
</comment>
<evidence type="ECO:0000313" key="7">
    <source>
        <dbReference type="EMBL" id="GES05084.1"/>
    </source>
</evidence>
<dbReference type="Gene3D" id="2.180.10.10">
    <property type="entry name" value="RHS repeat-associated core"/>
    <property type="match status" value="1"/>
</dbReference>
<feature type="region of interest" description="Disordered" evidence="4">
    <location>
        <begin position="2462"/>
        <end position="2495"/>
    </location>
</feature>
<dbReference type="RefSeq" id="WP_170317237.1">
    <property type="nucleotide sequence ID" value="NZ_BAAABN010000040.1"/>
</dbReference>
<feature type="domain" description="Insecticide toxin TcdB middle/N-terminal" evidence="6">
    <location>
        <begin position="708"/>
        <end position="834"/>
    </location>
</feature>
<dbReference type="InterPro" id="IPR003284">
    <property type="entry name" value="Sal_SpvB"/>
</dbReference>
<dbReference type="Pfam" id="PF03534">
    <property type="entry name" value="SpvB"/>
    <property type="match status" value="1"/>
</dbReference>
<evidence type="ECO:0000256" key="4">
    <source>
        <dbReference type="SAM" id="MobiDB-lite"/>
    </source>
</evidence>
<gene>
    <name evidence="7" type="ORF">Acor_71520</name>
</gene>
<dbReference type="PANTHER" id="PTHR32305:SF15">
    <property type="entry name" value="PROTEIN RHSA-RELATED"/>
    <property type="match status" value="1"/>
</dbReference>
<dbReference type="GO" id="GO:0005737">
    <property type="term" value="C:cytoplasm"/>
    <property type="evidence" value="ECO:0007669"/>
    <property type="project" value="InterPro"/>
</dbReference>
<dbReference type="Pfam" id="PF12255">
    <property type="entry name" value="TcdB_toxin_midC"/>
    <property type="match status" value="1"/>
</dbReference>
<evidence type="ECO:0008006" key="9">
    <source>
        <dbReference type="Google" id="ProtNLM"/>
    </source>
</evidence>
<dbReference type="PRINTS" id="PR01341">
    <property type="entry name" value="SALSPVBPROT"/>
</dbReference>
<keyword evidence="8" id="KW-1185">Reference proteome</keyword>
<dbReference type="NCBIfam" id="TIGR03696">
    <property type="entry name" value="Rhs_assc_core"/>
    <property type="match status" value="1"/>
</dbReference>
<evidence type="ECO:0000313" key="8">
    <source>
        <dbReference type="Proteomes" id="UP000334990"/>
    </source>
</evidence>
<evidence type="ECO:0000259" key="6">
    <source>
        <dbReference type="Pfam" id="PF12256"/>
    </source>
</evidence>